<dbReference type="AlphaFoldDB" id="A0A1I6HCU8"/>
<gene>
    <name evidence="2" type="ORF">SAMN04488591_1714</name>
</gene>
<dbReference type="PANTHER" id="PTHR43649">
    <property type="entry name" value="ARABINOSE-BINDING PROTEIN-RELATED"/>
    <property type="match status" value="1"/>
</dbReference>
<organism evidence="2 3">
    <name type="scientific">Microbacterium azadirachtae</name>
    <dbReference type="NCBI Taxonomy" id="582680"/>
    <lineage>
        <taxon>Bacteria</taxon>
        <taxon>Bacillati</taxon>
        <taxon>Actinomycetota</taxon>
        <taxon>Actinomycetes</taxon>
        <taxon>Micrococcales</taxon>
        <taxon>Microbacteriaceae</taxon>
        <taxon>Microbacterium</taxon>
    </lineage>
</organism>
<dbReference type="Proteomes" id="UP000198877">
    <property type="component" value="Unassembled WGS sequence"/>
</dbReference>
<sequence length="437" mass="45605">MKRRGMLALAIGATAAIALSGCAFGGGAPSSEKKLTAEAGATGTITIWSWDVAATALKRLGADYEKTHKGTTIKVVDIGYDNAYDKISVGLQAGTGLPDLITLETDHDQSYLTQFPQGFADLTPVLGDKKADFDPFKWSAGTDKSGALRMAPWDSGTVGLYYRTDYFQAAGVDPSSVKTWDDLVAAGEKIKAATGHTLLTADLAAGGSLSMYLQQQGQGYFDDKGDITVNSPAAVRALTLLQTMQQKGLITNAKGWDASVTSAKDGDSAVTPEAVWWIGTLEGEAPELSGKYAVRDLPVFDDTSAPTSNNGGSGLAIPAQAKNPQLAADFLAFVLADGDNQSSMMQKEGLFPAYLPALKGEFFEKPSDYFGGQKVFQTFAGLTPKIPSISFTSDQSVAGDAVANAVGAAVLNGEDPKKALDDAAAQIANSTGRKIAG</sequence>
<evidence type="ECO:0000313" key="2">
    <source>
        <dbReference type="EMBL" id="SFR52346.1"/>
    </source>
</evidence>
<reference evidence="3" key="1">
    <citation type="submission" date="2016-10" db="EMBL/GenBank/DDBJ databases">
        <authorList>
            <person name="Varghese N."/>
            <person name="Submissions S."/>
        </authorList>
    </citation>
    <scope>NUCLEOTIDE SEQUENCE [LARGE SCALE GENOMIC DNA]</scope>
    <source>
        <strain evidence="3">CL127</strain>
    </source>
</reference>
<protein>
    <submittedName>
        <fullName evidence="2">Lactose/L-arabinose transport system substrate-binding protein</fullName>
    </submittedName>
</protein>
<dbReference type="Pfam" id="PF13416">
    <property type="entry name" value="SBP_bac_8"/>
    <property type="match status" value="1"/>
</dbReference>
<evidence type="ECO:0000256" key="1">
    <source>
        <dbReference type="SAM" id="SignalP"/>
    </source>
</evidence>
<feature type="signal peptide" evidence="1">
    <location>
        <begin position="1"/>
        <end position="25"/>
    </location>
</feature>
<dbReference type="PROSITE" id="PS51257">
    <property type="entry name" value="PROKAR_LIPOPROTEIN"/>
    <property type="match status" value="1"/>
</dbReference>
<feature type="chain" id="PRO_5038660938" evidence="1">
    <location>
        <begin position="26"/>
        <end position="437"/>
    </location>
</feature>
<dbReference type="PANTHER" id="PTHR43649:SF32">
    <property type="entry name" value="SUGAR BINDING SECRETED PROTEIN"/>
    <property type="match status" value="1"/>
</dbReference>
<keyword evidence="1" id="KW-0732">Signal</keyword>
<dbReference type="InterPro" id="IPR006059">
    <property type="entry name" value="SBP"/>
</dbReference>
<accession>A0A1I6HCU8</accession>
<proteinExistence type="predicted"/>
<dbReference type="EMBL" id="FOYR01000002">
    <property type="protein sequence ID" value="SFR52346.1"/>
    <property type="molecule type" value="Genomic_DNA"/>
</dbReference>
<dbReference type="Gene3D" id="3.40.190.10">
    <property type="entry name" value="Periplasmic binding protein-like II"/>
    <property type="match status" value="1"/>
</dbReference>
<dbReference type="InterPro" id="IPR050490">
    <property type="entry name" value="Bact_solute-bd_prot1"/>
</dbReference>
<evidence type="ECO:0000313" key="3">
    <source>
        <dbReference type="Proteomes" id="UP000198877"/>
    </source>
</evidence>
<dbReference type="SUPFAM" id="SSF53850">
    <property type="entry name" value="Periplasmic binding protein-like II"/>
    <property type="match status" value="1"/>
</dbReference>
<name>A0A1I6HCU8_9MICO</name>